<dbReference type="OrthoDB" id="60033at2759"/>
<proteinExistence type="inferred from homology"/>
<dbReference type="InterPro" id="IPR000232">
    <property type="entry name" value="HSF_DNA-bd"/>
</dbReference>
<comment type="caution">
    <text evidence="12">The sequence shown here is derived from an EMBL/GenBank/DDBJ whole genome shotgun (WGS) entry which is preliminary data.</text>
</comment>
<evidence type="ECO:0000256" key="10">
    <source>
        <dbReference type="SAM" id="MobiDB-lite"/>
    </source>
</evidence>
<name>A0A8T2JU43_9PIPI</name>
<dbReference type="Proteomes" id="UP000812440">
    <property type="component" value="Chromosome 8_10"/>
</dbReference>
<dbReference type="PRINTS" id="PR00056">
    <property type="entry name" value="HSFDOMAIN"/>
</dbReference>
<accession>A0A8T2JU43</accession>
<evidence type="ECO:0000256" key="5">
    <source>
        <dbReference type="ARBA" id="ARBA00023125"/>
    </source>
</evidence>
<evidence type="ECO:0000256" key="2">
    <source>
        <dbReference type="ARBA" id="ARBA00006403"/>
    </source>
</evidence>
<evidence type="ECO:0000256" key="1">
    <source>
        <dbReference type="ARBA" id="ARBA00004123"/>
    </source>
</evidence>
<keyword evidence="3" id="KW-0805">Transcription regulation</keyword>
<dbReference type="EMBL" id="JAACNH010000003">
    <property type="protein sequence ID" value="KAG8447852.1"/>
    <property type="molecule type" value="Genomic_DNA"/>
</dbReference>
<evidence type="ECO:0000256" key="7">
    <source>
        <dbReference type="ARBA" id="ARBA00023163"/>
    </source>
</evidence>
<keyword evidence="6" id="KW-0010">Activator</keyword>
<comment type="subcellular location">
    <subcellularLocation>
        <location evidence="1">Nucleus</location>
    </subcellularLocation>
</comment>
<dbReference type="InterPro" id="IPR036388">
    <property type="entry name" value="WH-like_DNA-bd_sf"/>
</dbReference>
<evidence type="ECO:0000256" key="6">
    <source>
        <dbReference type="ARBA" id="ARBA00023159"/>
    </source>
</evidence>
<feature type="compositionally biased region" description="Basic and acidic residues" evidence="10">
    <location>
        <begin position="431"/>
        <end position="447"/>
    </location>
</feature>
<protein>
    <recommendedName>
        <fullName evidence="11">HSF-type DNA-binding domain-containing protein</fullName>
    </recommendedName>
</protein>
<organism evidence="12 13">
    <name type="scientific">Hymenochirus boettgeri</name>
    <name type="common">Congo dwarf clawed frog</name>
    <dbReference type="NCBI Taxonomy" id="247094"/>
    <lineage>
        <taxon>Eukaryota</taxon>
        <taxon>Metazoa</taxon>
        <taxon>Chordata</taxon>
        <taxon>Craniata</taxon>
        <taxon>Vertebrata</taxon>
        <taxon>Euteleostomi</taxon>
        <taxon>Amphibia</taxon>
        <taxon>Batrachia</taxon>
        <taxon>Anura</taxon>
        <taxon>Pipoidea</taxon>
        <taxon>Pipidae</taxon>
        <taxon>Pipinae</taxon>
        <taxon>Hymenochirus</taxon>
    </lineage>
</organism>
<evidence type="ECO:0000256" key="3">
    <source>
        <dbReference type="ARBA" id="ARBA00023015"/>
    </source>
</evidence>
<dbReference type="GO" id="GO:0003700">
    <property type="term" value="F:DNA-binding transcription factor activity"/>
    <property type="evidence" value="ECO:0007669"/>
    <property type="project" value="InterPro"/>
</dbReference>
<comment type="similarity">
    <text evidence="2 9">Belongs to the HSF family.</text>
</comment>
<feature type="domain" description="HSF-type DNA-binding" evidence="11">
    <location>
        <begin position="55"/>
        <end position="79"/>
    </location>
</feature>
<dbReference type="Pfam" id="PF06546">
    <property type="entry name" value="Vert_HS_TF"/>
    <property type="match status" value="1"/>
</dbReference>
<keyword evidence="4" id="KW-0346">Stress response</keyword>
<evidence type="ECO:0000313" key="12">
    <source>
        <dbReference type="EMBL" id="KAG8447852.1"/>
    </source>
</evidence>
<evidence type="ECO:0000256" key="9">
    <source>
        <dbReference type="RuleBase" id="RU004020"/>
    </source>
</evidence>
<dbReference type="Pfam" id="PF00447">
    <property type="entry name" value="HSF_DNA-bind"/>
    <property type="match status" value="1"/>
</dbReference>
<reference evidence="12" key="1">
    <citation type="thesis" date="2020" institute="ProQuest LLC" country="789 East Eisenhower Parkway, Ann Arbor, MI, USA">
        <title>Comparative Genomics and Chromosome Evolution.</title>
        <authorList>
            <person name="Mudd A.B."/>
        </authorList>
    </citation>
    <scope>NUCLEOTIDE SEQUENCE</scope>
    <source>
        <strain evidence="12">Female2</strain>
        <tissue evidence="12">Blood</tissue>
    </source>
</reference>
<dbReference type="PANTHER" id="PTHR10015:SF454">
    <property type="entry name" value="HEAT SHOCK FACTOR PROTEIN 3"/>
    <property type="match status" value="1"/>
</dbReference>
<keyword evidence="5" id="KW-0238">DNA-binding</keyword>
<evidence type="ECO:0000313" key="13">
    <source>
        <dbReference type="Proteomes" id="UP000812440"/>
    </source>
</evidence>
<keyword evidence="13" id="KW-1185">Reference proteome</keyword>
<dbReference type="Gene3D" id="1.10.10.10">
    <property type="entry name" value="Winged helix-like DNA-binding domain superfamily/Winged helix DNA-binding domain"/>
    <property type="match status" value="1"/>
</dbReference>
<gene>
    <name evidence="12" type="ORF">GDO86_015093</name>
</gene>
<dbReference type="GO" id="GO:0005634">
    <property type="term" value="C:nucleus"/>
    <property type="evidence" value="ECO:0007669"/>
    <property type="project" value="UniProtKB-SubCell"/>
</dbReference>
<sequence>MKEPSAALGQSAVPGFLTKLWVLVEDQANSDIIAWNWNGQNFCILDEQRFSKEILPKYFKHNNLSSFIRQLNMYGFRKVVSLENGLVKSESALAIEFQHPFFKKGMPELLENIKRKVAAVKSDEPRVSHDNLQKVISELQELQDVQSNMDAKLENMRRENEVLWKEVSSLRRKHNQQQKLLAKIFQFILSLMKGNVLMGTNRKRPLTMEASKPPLAKYSRKVLQLGDGKVNEVNCSSQQSENTTEHAFVIHEISTGEEGSSEQAPKYIFNVTKPTTSESHQDAEEEISDGTILELSPDLEQWDVPSNLFLVQDQSVNPINSMLAVFPSTSLVSDCSSIPSSSTGDELALDMVQDSTAEDPDSVINSILNENATLNNSDILDREEIQDFLNCIDASLEDIQNMLSKKKLTIESDIVEELFKPDLLSSDISMSREHSSLENEMKERDVEVSEPSGEDILDKGKQLMQYTGNTLLSLYDECAIDSCGMAAPDPVNLMVTDDKVLLDSAGVRENVAPAEELNHEAELVLEDYSQSRELLPIFVLSPVSKLIEEATEPETS</sequence>
<dbReference type="SUPFAM" id="SSF46785">
    <property type="entry name" value="Winged helix' DNA-binding domain"/>
    <property type="match status" value="1"/>
</dbReference>
<evidence type="ECO:0000256" key="4">
    <source>
        <dbReference type="ARBA" id="ARBA00023016"/>
    </source>
</evidence>
<dbReference type="PROSITE" id="PS00434">
    <property type="entry name" value="HSF_DOMAIN"/>
    <property type="match status" value="1"/>
</dbReference>
<keyword evidence="8" id="KW-0539">Nucleus</keyword>
<keyword evidence="7" id="KW-0804">Transcription</keyword>
<evidence type="ECO:0000259" key="11">
    <source>
        <dbReference type="PROSITE" id="PS00434"/>
    </source>
</evidence>
<dbReference type="InterPro" id="IPR036390">
    <property type="entry name" value="WH_DNA-bd_sf"/>
</dbReference>
<dbReference type="AlphaFoldDB" id="A0A8T2JU43"/>
<feature type="region of interest" description="Disordered" evidence="10">
    <location>
        <begin position="431"/>
        <end position="453"/>
    </location>
</feature>
<evidence type="ECO:0000256" key="8">
    <source>
        <dbReference type="ARBA" id="ARBA00023242"/>
    </source>
</evidence>
<dbReference type="PANTHER" id="PTHR10015">
    <property type="entry name" value="HEAT SHOCK TRANSCRIPTION FACTOR"/>
    <property type="match status" value="1"/>
</dbReference>
<dbReference type="GO" id="GO:0043565">
    <property type="term" value="F:sequence-specific DNA binding"/>
    <property type="evidence" value="ECO:0007669"/>
    <property type="project" value="InterPro"/>
</dbReference>
<dbReference type="SMART" id="SM00415">
    <property type="entry name" value="HSF"/>
    <property type="match status" value="1"/>
</dbReference>
<dbReference type="FunFam" id="1.10.10.10:FF:000027">
    <property type="entry name" value="Heat shock transcription factor 1"/>
    <property type="match status" value="1"/>
</dbReference>
<dbReference type="InterPro" id="IPR010542">
    <property type="entry name" value="Vert_HSTF_C"/>
</dbReference>